<evidence type="ECO:0000313" key="14">
    <source>
        <dbReference type="EMBL" id="HIX77796.1"/>
    </source>
</evidence>
<dbReference type="InterPro" id="IPR037041">
    <property type="entry name" value="Trigger_fac_C_sf"/>
</dbReference>
<evidence type="ECO:0000256" key="9">
    <source>
        <dbReference type="ARBA" id="ARBA00024849"/>
    </source>
</evidence>
<dbReference type="Proteomes" id="UP000886890">
    <property type="component" value="Unassembled WGS sequence"/>
</dbReference>
<dbReference type="AlphaFoldDB" id="A0A9D1XES8"/>
<dbReference type="SUPFAM" id="SSF109998">
    <property type="entry name" value="Triger factor/SurA peptide-binding domain-like"/>
    <property type="match status" value="1"/>
</dbReference>
<dbReference type="GO" id="GO:0015031">
    <property type="term" value="P:protein transport"/>
    <property type="evidence" value="ECO:0007669"/>
    <property type="project" value="InterPro"/>
</dbReference>
<evidence type="ECO:0000256" key="10">
    <source>
        <dbReference type="PROSITE-ProRule" id="PRU00277"/>
    </source>
</evidence>
<evidence type="ECO:0000256" key="1">
    <source>
        <dbReference type="ARBA" id="ARBA00000971"/>
    </source>
</evidence>
<dbReference type="SUPFAM" id="SSF54534">
    <property type="entry name" value="FKBP-like"/>
    <property type="match status" value="1"/>
</dbReference>
<evidence type="ECO:0000313" key="15">
    <source>
        <dbReference type="Proteomes" id="UP000886890"/>
    </source>
</evidence>
<dbReference type="NCBIfam" id="TIGR00115">
    <property type="entry name" value="tig"/>
    <property type="match status" value="1"/>
</dbReference>
<feature type="region of interest" description="Disordered" evidence="11">
    <location>
        <begin position="27"/>
        <end position="60"/>
    </location>
</feature>
<dbReference type="PROSITE" id="PS51257">
    <property type="entry name" value="PROKAR_LIPOPROTEIN"/>
    <property type="match status" value="1"/>
</dbReference>
<evidence type="ECO:0000256" key="12">
    <source>
        <dbReference type="SAM" id="SignalP"/>
    </source>
</evidence>
<gene>
    <name evidence="14" type="primary">tig</name>
    <name evidence="14" type="ORF">H9734_09425</name>
</gene>
<dbReference type="GO" id="GO:0005737">
    <property type="term" value="C:cytoplasm"/>
    <property type="evidence" value="ECO:0007669"/>
    <property type="project" value="UniProtKB-SubCell"/>
</dbReference>
<evidence type="ECO:0000256" key="6">
    <source>
        <dbReference type="ARBA" id="ARBA00023186"/>
    </source>
</evidence>
<dbReference type="Pfam" id="PF05698">
    <property type="entry name" value="Trigger_C"/>
    <property type="match status" value="1"/>
</dbReference>
<dbReference type="GO" id="GO:0003755">
    <property type="term" value="F:peptidyl-prolyl cis-trans isomerase activity"/>
    <property type="evidence" value="ECO:0007669"/>
    <property type="project" value="UniProtKB-KW"/>
</dbReference>
<evidence type="ECO:0000256" key="4">
    <source>
        <dbReference type="ARBA" id="ARBA00022618"/>
    </source>
</evidence>
<comment type="function">
    <text evidence="9">Involved in protein export. Acts as a chaperone by maintaining the newly synthesized protein in an open conformation. Functions as a peptidyl-prolyl cis-trans isomerase.</text>
</comment>
<feature type="domain" description="PPIase FKBP-type" evidence="13">
    <location>
        <begin position="114"/>
        <end position="174"/>
    </location>
</feature>
<dbReference type="EMBL" id="DXEK01000157">
    <property type="protein sequence ID" value="HIX77796.1"/>
    <property type="molecule type" value="Genomic_DNA"/>
</dbReference>
<dbReference type="InterPro" id="IPR005215">
    <property type="entry name" value="Trig_fac"/>
</dbReference>
<reference evidence="14" key="1">
    <citation type="journal article" date="2021" name="PeerJ">
        <title>Extensive microbial diversity within the chicken gut microbiome revealed by metagenomics and culture.</title>
        <authorList>
            <person name="Gilroy R."/>
            <person name="Ravi A."/>
            <person name="Getino M."/>
            <person name="Pursley I."/>
            <person name="Horton D.L."/>
            <person name="Alikhan N.F."/>
            <person name="Baker D."/>
            <person name="Gharbi K."/>
            <person name="Hall N."/>
            <person name="Watson M."/>
            <person name="Adriaenssens E.M."/>
            <person name="Foster-Nyarko E."/>
            <person name="Jarju S."/>
            <person name="Secka A."/>
            <person name="Antonio M."/>
            <person name="Oren A."/>
            <person name="Chaudhuri R.R."/>
            <person name="La Ragione R."/>
            <person name="Hildebrand F."/>
            <person name="Pallen M.J."/>
        </authorList>
    </citation>
    <scope>NUCLEOTIDE SEQUENCE</scope>
    <source>
        <strain evidence="14">CHK183-1962</strain>
    </source>
</reference>
<protein>
    <recommendedName>
        <fullName evidence="10">peptidylprolyl isomerase</fullName>
        <ecNumber evidence="10">5.2.1.8</ecNumber>
    </recommendedName>
</protein>
<evidence type="ECO:0000256" key="2">
    <source>
        <dbReference type="ARBA" id="ARBA00004496"/>
    </source>
</evidence>
<proteinExistence type="inferred from homology"/>
<accession>A0A9D1XES8</accession>
<dbReference type="InterPro" id="IPR001179">
    <property type="entry name" value="PPIase_FKBP_dom"/>
</dbReference>
<name>A0A9D1XES8_9FIRM</name>
<dbReference type="Pfam" id="PF00254">
    <property type="entry name" value="FKBP_C"/>
    <property type="match status" value="1"/>
</dbReference>
<feature type="compositionally biased region" description="Low complexity" evidence="11">
    <location>
        <begin position="27"/>
        <end position="51"/>
    </location>
</feature>
<organism evidence="14 15">
    <name type="scientific">Candidatus Fusicatenibacter merdavium</name>
    <dbReference type="NCBI Taxonomy" id="2838600"/>
    <lineage>
        <taxon>Bacteria</taxon>
        <taxon>Bacillati</taxon>
        <taxon>Bacillota</taxon>
        <taxon>Clostridia</taxon>
        <taxon>Lachnospirales</taxon>
        <taxon>Lachnospiraceae</taxon>
        <taxon>Fusicatenibacter</taxon>
    </lineage>
</organism>
<keyword evidence="5 10" id="KW-0697">Rotamase</keyword>
<evidence type="ECO:0000256" key="5">
    <source>
        <dbReference type="ARBA" id="ARBA00023110"/>
    </source>
</evidence>
<dbReference type="GO" id="GO:0051301">
    <property type="term" value="P:cell division"/>
    <property type="evidence" value="ECO:0007669"/>
    <property type="project" value="UniProtKB-KW"/>
</dbReference>
<evidence type="ECO:0000256" key="7">
    <source>
        <dbReference type="ARBA" id="ARBA00023235"/>
    </source>
</evidence>
<keyword evidence="12" id="KW-0732">Signal</keyword>
<feature type="chain" id="PRO_5038669365" description="peptidylprolyl isomerase" evidence="12">
    <location>
        <begin position="19"/>
        <end position="385"/>
    </location>
</feature>
<sequence>MKKKIMMLILCVSVGAFAAGCSNTDNGGTTSSASGSSSGTASTASSASTDSSAEDDIPVVDEDLPVSDCVTLGDYKGITLERKIQQVTDEDVESFISSVLTTAVTDPDATVEEGDTVDIAYVGKIDGEEFDGGSTDSQTLVVGAGGYIDGFEDGLIGMKQDETKDLNLKFPEDYRATDVAGKDVVFTVTINAIMRPQELTDEWVQENTDYSNIDEYRQAQREQMEASNELSAENDLDSEALQAILDNAEIKQIPQSYITLGEQMYEQIYSSYASIYGVTLDEFIEQYVGQETYDEEKAAYSKQVAELALVVNAVSEQEGWSNEDEDYITRFNNRVENSGLSEEEYVEQNGQENIDLSINQDRVLDLVLENATITDVTVDADGNPV</sequence>
<feature type="signal peptide" evidence="12">
    <location>
        <begin position="1"/>
        <end position="18"/>
    </location>
</feature>
<comment type="similarity">
    <text evidence="3">Belongs to the FKBP-type PPIase family. Tig subfamily.</text>
</comment>
<dbReference type="InterPro" id="IPR027304">
    <property type="entry name" value="Trigger_fact/SurA_dom_sf"/>
</dbReference>
<comment type="caution">
    <text evidence="14">The sequence shown here is derived from an EMBL/GenBank/DDBJ whole genome shotgun (WGS) entry which is preliminary data.</text>
</comment>
<comment type="subcellular location">
    <subcellularLocation>
        <location evidence="2">Cytoplasm</location>
    </subcellularLocation>
</comment>
<evidence type="ECO:0000256" key="3">
    <source>
        <dbReference type="ARBA" id="ARBA00005464"/>
    </source>
</evidence>
<evidence type="ECO:0000259" key="13">
    <source>
        <dbReference type="PROSITE" id="PS50059"/>
    </source>
</evidence>
<evidence type="ECO:0000256" key="8">
    <source>
        <dbReference type="ARBA" id="ARBA00023306"/>
    </source>
</evidence>
<dbReference type="InterPro" id="IPR008880">
    <property type="entry name" value="Trigger_fac_C"/>
</dbReference>
<keyword evidence="7 10" id="KW-0413">Isomerase</keyword>
<keyword evidence="4" id="KW-0132">Cell division</keyword>
<evidence type="ECO:0000256" key="11">
    <source>
        <dbReference type="SAM" id="MobiDB-lite"/>
    </source>
</evidence>
<keyword evidence="8" id="KW-0131">Cell cycle</keyword>
<dbReference type="PROSITE" id="PS50059">
    <property type="entry name" value="FKBP_PPIASE"/>
    <property type="match status" value="1"/>
</dbReference>
<dbReference type="InterPro" id="IPR046357">
    <property type="entry name" value="PPIase_dom_sf"/>
</dbReference>
<dbReference type="FunFam" id="3.10.50.40:FF:000001">
    <property type="entry name" value="Trigger factor"/>
    <property type="match status" value="1"/>
</dbReference>
<reference evidence="14" key="2">
    <citation type="submission" date="2021-04" db="EMBL/GenBank/DDBJ databases">
        <authorList>
            <person name="Gilroy R."/>
        </authorList>
    </citation>
    <scope>NUCLEOTIDE SEQUENCE</scope>
    <source>
        <strain evidence="14">CHK183-1962</strain>
    </source>
</reference>
<keyword evidence="6" id="KW-0143">Chaperone</keyword>
<comment type="catalytic activity">
    <reaction evidence="1 10">
        <text>[protein]-peptidylproline (omega=180) = [protein]-peptidylproline (omega=0)</text>
        <dbReference type="Rhea" id="RHEA:16237"/>
        <dbReference type="Rhea" id="RHEA-COMP:10747"/>
        <dbReference type="Rhea" id="RHEA-COMP:10748"/>
        <dbReference type="ChEBI" id="CHEBI:83833"/>
        <dbReference type="ChEBI" id="CHEBI:83834"/>
        <dbReference type="EC" id="5.2.1.8"/>
    </reaction>
</comment>
<dbReference type="Gene3D" id="3.10.50.40">
    <property type="match status" value="1"/>
</dbReference>
<dbReference type="EC" id="5.2.1.8" evidence="10"/>
<dbReference type="GO" id="GO:0006457">
    <property type="term" value="P:protein folding"/>
    <property type="evidence" value="ECO:0007669"/>
    <property type="project" value="InterPro"/>
</dbReference>
<dbReference type="Gene3D" id="1.10.3120.10">
    <property type="entry name" value="Trigger factor, C-terminal domain"/>
    <property type="match status" value="1"/>
</dbReference>